<feature type="region of interest" description="Disordered" evidence="9">
    <location>
        <begin position="455"/>
        <end position="491"/>
    </location>
</feature>
<dbReference type="CDD" id="cd12257">
    <property type="entry name" value="RRM1_RBM26_like"/>
    <property type="match status" value="1"/>
</dbReference>
<name>A0A1E3PAE3_WICAA</name>
<evidence type="ECO:0000259" key="10">
    <source>
        <dbReference type="PROSITE" id="PS50102"/>
    </source>
</evidence>
<feature type="region of interest" description="Disordered" evidence="9">
    <location>
        <begin position="343"/>
        <end position="378"/>
    </location>
</feature>
<accession>A0A1E3PAE3</accession>
<dbReference type="SUPFAM" id="SSF101233">
    <property type="entry name" value="PWI domain"/>
    <property type="match status" value="1"/>
</dbReference>
<feature type="coiled-coil region" evidence="8">
    <location>
        <begin position="252"/>
        <end position="300"/>
    </location>
</feature>
<dbReference type="InterPro" id="IPR000504">
    <property type="entry name" value="RRM_dom"/>
</dbReference>
<evidence type="ECO:0000313" key="12">
    <source>
        <dbReference type="Proteomes" id="UP000094112"/>
    </source>
</evidence>
<dbReference type="InterPro" id="IPR036483">
    <property type="entry name" value="PWI_dom_sf"/>
</dbReference>
<feature type="compositionally biased region" description="Polar residues" evidence="9">
    <location>
        <begin position="124"/>
        <end position="139"/>
    </location>
</feature>
<keyword evidence="4" id="KW-0508">mRNA splicing</keyword>
<dbReference type="Gene3D" id="3.30.70.330">
    <property type="match status" value="1"/>
</dbReference>
<dbReference type="PROSITE" id="PS50102">
    <property type="entry name" value="RRM"/>
    <property type="match status" value="1"/>
</dbReference>
<dbReference type="Pfam" id="PF01480">
    <property type="entry name" value="PWI"/>
    <property type="match status" value="1"/>
</dbReference>
<dbReference type="InterPro" id="IPR002483">
    <property type="entry name" value="PWI_dom"/>
</dbReference>
<evidence type="ECO:0000313" key="11">
    <source>
        <dbReference type="EMBL" id="ODQ62373.1"/>
    </source>
</evidence>
<feature type="compositionally biased region" description="Polar residues" evidence="9">
    <location>
        <begin position="89"/>
        <end position="101"/>
    </location>
</feature>
<proteinExistence type="inferred from homology"/>
<evidence type="ECO:0000256" key="4">
    <source>
        <dbReference type="ARBA" id="ARBA00022728"/>
    </source>
</evidence>
<feature type="compositionally biased region" description="Polar residues" evidence="9">
    <location>
        <begin position="475"/>
        <end position="485"/>
    </location>
</feature>
<dbReference type="AlphaFoldDB" id="A0A1E3PAE3"/>
<organism evidence="11 12">
    <name type="scientific">Wickerhamomyces anomalus (strain ATCC 58044 / CBS 1984 / NCYC 433 / NRRL Y-366-8)</name>
    <name type="common">Yeast</name>
    <name type="synonym">Hansenula anomala</name>
    <dbReference type="NCBI Taxonomy" id="683960"/>
    <lineage>
        <taxon>Eukaryota</taxon>
        <taxon>Fungi</taxon>
        <taxon>Dikarya</taxon>
        <taxon>Ascomycota</taxon>
        <taxon>Saccharomycotina</taxon>
        <taxon>Saccharomycetes</taxon>
        <taxon>Phaffomycetales</taxon>
        <taxon>Wickerhamomycetaceae</taxon>
        <taxon>Wickerhamomyces</taxon>
    </lineage>
</organism>
<keyword evidence="3" id="KW-0507">mRNA processing</keyword>
<comment type="similarity">
    <text evidence="1">Belongs to the SNU71 family.</text>
</comment>
<dbReference type="InterPro" id="IPR012677">
    <property type="entry name" value="Nucleotide-bd_a/b_plait_sf"/>
</dbReference>
<evidence type="ECO:0000256" key="3">
    <source>
        <dbReference type="ARBA" id="ARBA00022664"/>
    </source>
</evidence>
<evidence type="ECO:0000256" key="6">
    <source>
        <dbReference type="ARBA" id="ARBA00025004"/>
    </source>
</evidence>
<dbReference type="InterPro" id="IPR035979">
    <property type="entry name" value="RBD_domain_sf"/>
</dbReference>
<dbReference type="GO" id="GO:0006397">
    <property type="term" value="P:mRNA processing"/>
    <property type="evidence" value="ECO:0007669"/>
    <property type="project" value="UniProtKB-KW"/>
</dbReference>
<dbReference type="PANTHER" id="PTHR14398:SF0">
    <property type="entry name" value="ZINC FINGER PROTEIN SWM"/>
    <property type="match status" value="1"/>
</dbReference>
<dbReference type="STRING" id="683960.A0A1E3PAE3"/>
<keyword evidence="8" id="KW-0175">Coiled coil</keyword>
<dbReference type="Pfam" id="PF00076">
    <property type="entry name" value="RRM_1"/>
    <property type="match status" value="1"/>
</dbReference>
<evidence type="ECO:0000256" key="7">
    <source>
        <dbReference type="PROSITE-ProRule" id="PRU00176"/>
    </source>
</evidence>
<evidence type="ECO:0000256" key="2">
    <source>
        <dbReference type="ARBA" id="ARBA00014280"/>
    </source>
</evidence>
<evidence type="ECO:0000256" key="5">
    <source>
        <dbReference type="ARBA" id="ARBA00022884"/>
    </source>
</evidence>
<evidence type="ECO:0000256" key="9">
    <source>
        <dbReference type="SAM" id="MobiDB-lite"/>
    </source>
</evidence>
<reference evidence="11 12" key="1">
    <citation type="journal article" date="2016" name="Proc. Natl. Acad. Sci. U.S.A.">
        <title>Comparative genomics of biotechnologically important yeasts.</title>
        <authorList>
            <person name="Riley R."/>
            <person name="Haridas S."/>
            <person name="Wolfe K.H."/>
            <person name="Lopes M.R."/>
            <person name="Hittinger C.T."/>
            <person name="Goeker M."/>
            <person name="Salamov A.A."/>
            <person name="Wisecaver J.H."/>
            <person name="Long T.M."/>
            <person name="Calvey C.H."/>
            <person name="Aerts A.L."/>
            <person name="Barry K.W."/>
            <person name="Choi C."/>
            <person name="Clum A."/>
            <person name="Coughlan A.Y."/>
            <person name="Deshpande S."/>
            <person name="Douglass A.P."/>
            <person name="Hanson S.J."/>
            <person name="Klenk H.-P."/>
            <person name="LaButti K.M."/>
            <person name="Lapidus A."/>
            <person name="Lindquist E.A."/>
            <person name="Lipzen A.M."/>
            <person name="Meier-Kolthoff J.P."/>
            <person name="Ohm R.A."/>
            <person name="Otillar R.P."/>
            <person name="Pangilinan J.L."/>
            <person name="Peng Y."/>
            <person name="Rokas A."/>
            <person name="Rosa C.A."/>
            <person name="Scheuner C."/>
            <person name="Sibirny A.A."/>
            <person name="Slot J.C."/>
            <person name="Stielow J.B."/>
            <person name="Sun H."/>
            <person name="Kurtzman C.P."/>
            <person name="Blackwell M."/>
            <person name="Grigoriev I.V."/>
            <person name="Jeffries T.W."/>
        </authorList>
    </citation>
    <scope>NUCLEOTIDE SEQUENCE [LARGE SCALE GENOMIC DNA]</scope>
    <source>
        <strain evidence="12">ATCC 58044 / CBS 1984 / NCYC 433 / NRRL Y-366-8</strain>
    </source>
</reference>
<feature type="domain" description="RRM" evidence="10">
    <location>
        <begin position="158"/>
        <end position="230"/>
    </location>
</feature>
<keyword evidence="4" id="KW-0747">Spliceosome</keyword>
<keyword evidence="5 7" id="KW-0694">RNA-binding</keyword>
<dbReference type="GeneID" id="30201647"/>
<dbReference type="Proteomes" id="UP000094112">
    <property type="component" value="Unassembled WGS sequence"/>
</dbReference>
<dbReference type="RefSeq" id="XP_019041580.1">
    <property type="nucleotide sequence ID" value="XM_019184401.1"/>
</dbReference>
<dbReference type="Gene3D" id="1.20.1390.10">
    <property type="entry name" value="PWI domain"/>
    <property type="match status" value="1"/>
</dbReference>
<gene>
    <name evidence="11" type="ORF">WICANDRAFT_76543</name>
</gene>
<comment type="function">
    <text evidence="6">Component of the U1 snRNP particle, which recognizes and binds the 5'-splice site of pre-mRNA. Together with other non-snRNP factors, U1 snRNP forms the spliceosomal commitment complex, that targets pre-mRNA to the splicing pathway.</text>
</comment>
<feature type="compositionally biased region" description="Gly residues" evidence="9">
    <location>
        <begin position="357"/>
        <end position="369"/>
    </location>
</feature>
<evidence type="ECO:0000256" key="1">
    <source>
        <dbReference type="ARBA" id="ARBA00005544"/>
    </source>
</evidence>
<protein>
    <recommendedName>
        <fullName evidence="2">U1 small nuclear ribonucleoprotein component SNU71</fullName>
    </recommendedName>
</protein>
<feature type="region of interest" description="Disordered" evidence="9">
    <location>
        <begin position="84"/>
        <end position="141"/>
    </location>
</feature>
<dbReference type="GO" id="GO:0005681">
    <property type="term" value="C:spliceosomal complex"/>
    <property type="evidence" value="ECO:0007669"/>
    <property type="project" value="UniProtKB-KW"/>
</dbReference>
<dbReference type="SMART" id="SM00360">
    <property type="entry name" value="RRM"/>
    <property type="match status" value="1"/>
</dbReference>
<keyword evidence="12" id="KW-1185">Reference proteome</keyword>
<sequence>MPLAEADIPKLKPWLIKRSGELSDAEPDVLADYVIALLNNKVEGDELVKLLEEQLEDFLENSKSFAFEIVNVLSTRAFEEESAKLTGKQPLQQSAQVTQQDLYKPDPTSYRNAPPDYKRKQRRANNFQQQQSTDSTNRQQQRENLKTLISQTEVPNAKHLIVANLPNDKLEEQLLRAYFSRFGAIDNVLIDLTSRIAEVEFANPYSAKKAWSSPVPIFDNRFIKVFFRKKDAENTAEDQKEKEEPFDVDEFKKRQIEKQKEFEERLAKKKIQDAKLKEFIALKEKMLSNYEKELGSLEAQFKAEPEKEAQIKARVDAIQIAMQKDGVTPEAIAADKAKLNGTIPFVPTRGRGRGSARGRGAGAARGRGGFNPYQRPTNASYNRKLDLRTRTVTVKNLSDPKNEEFTKVLESFGDNVSNVANKSPSSVNVTFNDRFHAERFLGEETKLDSVGALEKEWDESVRPSVAPTPPPSTSDNGEPNSSTTADDVEMS</sequence>
<dbReference type="SUPFAM" id="SSF54928">
    <property type="entry name" value="RNA-binding domain, RBD"/>
    <property type="match status" value="1"/>
</dbReference>
<dbReference type="OrthoDB" id="443401at2759"/>
<dbReference type="GO" id="GO:0003723">
    <property type="term" value="F:RNA binding"/>
    <property type="evidence" value="ECO:0007669"/>
    <property type="project" value="UniProtKB-UniRule"/>
</dbReference>
<dbReference type="EMBL" id="KV454208">
    <property type="protein sequence ID" value="ODQ62373.1"/>
    <property type="molecule type" value="Genomic_DNA"/>
</dbReference>
<evidence type="ECO:0000256" key="8">
    <source>
        <dbReference type="SAM" id="Coils"/>
    </source>
</evidence>
<dbReference type="PANTHER" id="PTHR14398">
    <property type="entry name" value="RNA RECOGNITION RRM/RNP DOMAIN"/>
    <property type="match status" value="1"/>
</dbReference>
<dbReference type="InterPro" id="IPR045137">
    <property type="entry name" value="RBM26/27"/>
</dbReference>